<gene>
    <name evidence="2" type="ORF">SAMN05216324_1258</name>
</gene>
<dbReference type="OrthoDB" id="1253859at2"/>
<reference evidence="3" key="1">
    <citation type="submission" date="2016-10" db="EMBL/GenBank/DDBJ databases">
        <authorList>
            <person name="Varghese N."/>
            <person name="Submissions S."/>
        </authorList>
    </citation>
    <scope>NUCLEOTIDE SEQUENCE [LARGE SCALE GENOMIC DNA]</scope>
    <source>
        <strain evidence="3">SUR2</strain>
    </source>
</reference>
<evidence type="ECO:0000256" key="1">
    <source>
        <dbReference type="SAM" id="Phobius"/>
    </source>
</evidence>
<keyword evidence="1" id="KW-0472">Membrane</keyword>
<keyword evidence="1" id="KW-1133">Transmembrane helix</keyword>
<sequence>MNENTIIEFLFNENIERENQKFFFKYVWRKNFTELKKAIIYSVIFLTIGFLPLKGFDQNAIPYIFKYIGFLYIGYIFLLTYQYVLSKKKTDKIIEENIKDFNNSNDQTVRIDLNETSLEIKSTFNTFGSIWEKTSYKFVDDHLIVQMLKGGLNFIFTKPEFNNSDYDILLNYLQNHSKQQK</sequence>
<dbReference type="Proteomes" id="UP000182034">
    <property type="component" value="Unassembled WGS sequence"/>
</dbReference>
<feature type="transmembrane region" description="Helical" evidence="1">
    <location>
        <begin position="38"/>
        <end position="55"/>
    </location>
</feature>
<dbReference type="EMBL" id="FPKW01000025">
    <property type="protein sequence ID" value="SFZ96731.1"/>
    <property type="molecule type" value="Genomic_DNA"/>
</dbReference>
<protein>
    <recommendedName>
        <fullName evidence="4">YcxB-like protein</fullName>
    </recommendedName>
</protein>
<dbReference type="RefSeq" id="WP_072412618.1">
    <property type="nucleotide sequence ID" value="NZ_FPKW01000025.1"/>
</dbReference>
<dbReference type="AlphaFoldDB" id="A0A1K2IY67"/>
<accession>A0A1K2IY67</accession>
<keyword evidence="3" id="KW-1185">Reference proteome</keyword>
<proteinExistence type="predicted"/>
<evidence type="ECO:0008006" key="4">
    <source>
        <dbReference type="Google" id="ProtNLM"/>
    </source>
</evidence>
<feature type="transmembrane region" description="Helical" evidence="1">
    <location>
        <begin position="67"/>
        <end position="85"/>
    </location>
</feature>
<evidence type="ECO:0000313" key="3">
    <source>
        <dbReference type="Proteomes" id="UP000182034"/>
    </source>
</evidence>
<keyword evidence="1" id="KW-0812">Transmembrane</keyword>
<evidence type="ECO:0000313" key="2">
    <source>
        <dbReference type="EMBL" id="SFZ96731.1"/>
    </source>
</evidence>
<name>A0A1K2IY67_9FLAO</name>
<organism evidence="2 3">
    <name type="scientific">Chryseobacterium limigenitum</name>
    <dbReference type="NCBI Taxonomy" id="1612149"/>
    <lineage>
        <taxon>Bacteria</taxon>
        <taxon>Pseudomonadati</taxon>
        <taxon>Bacteroidota</taxon>
        <taxon>Flavobacteriia</taxon>
        <taxon>Flavobacteriales</taxon>
        <taxon>Weeksellaceae</taxon>
        <taxon>Chryseobacterium group</taxon>
        <taxon>Chryseobacterium</taxon>
    </lineage>
</organism>